<organism evidence="1">
    <name type="scientific">Caldilinea aerophila</name>
    <dbReference type="NCBI Taxonomy" id="133453"/>
    <lineage>
        <taxon>Bacteria</taxon>
        <taxon>Bacillati</taxon>
        <taxon>Chloroflexota</taxon>
        <taxon>Caldilineae</taxon>
        <taxon>Caldilineales</taxon>
        <taxon>Caldilineaceae</taxon>
        <taxon>Caldilinea</taxon>
    </lineage>
</organism>
<protein>
    <submittedName>
        <fullName evidence="1">EF2563 family selenium-dependent molybdenum hydroxylase system protein</fullName>
    </submittedName>
</protein>
<comment type="caution">
    <text evidence="1">The sequence shown here is derived from an EMBL/GenBank/DDBJ whole genome shotgun (WGS) entry which is preliminary data.</text>
</comment>
<accession>A0A7C1JK33</accession>
<dbReference type="NCBIfam" id="TIGR03309">
    <property type="entry name" value="matur_yqeB"/>
    <property type="match status" value="1"/>
</dbReference>
<dbReference type="InterPro" id="IPR017695">
    <property type="entry name" value="Se-dep_Mo_hydrolase_YqeB"/>
</dbReference>
<sequence>MRSDFPLVLIRGAGDLASGVAIRLHRSGFPVVMTEIERPLAVRRTVAFAQAVFDGVCQVEEVTGRRCLIEETPAVIARDEIAVVVDPHGEAIRHLQPSVVVDAIMAKRNTGTTLQDAPLVVALGPGFTAGVDCHAVIETERGHNLGRVIWRGSAAPDTGEPGELPGIGRRASRVLRAPAAGYVIGRYVIGDRVAEGVELAIVQNETGAAHSILAPFAGVLRGLIHPSVRVHVGMKIGDLDPRADVSYCFTVSDKSLAIGGGALEAILTWLAQGQKERS</sequence>
<dbReference type="EMBL" id="DSMG01000084">
    <property type="protein sequence ID" value="HDX31546.1"/>
    <property type="molecule type" value="Genomic_DNA"/>
</dbReference>
<proteinExistence type="predicted"/>
<name>A0A7C1JK33_9CHLR</name>
<reference evidence="1" key="1">
    <citation type="journal article" date="2020" name="mSystems">
        <title>Genome- and Community-Level Interaction Insights into Carbon Utilization and Element Cycling Functions of Hydrothermarchaeota in Hydrothermal Sediment.</title>
        <authorList>
            <person name="Zhou Z."/>
            <person name="Liu Y."/>
            <person name="Xu W."/>
            <person name="Pan J."/>
            <person name="Luo Z.H."/>
            <person name="Li M."/>
        </authorList>
    </citation>
    <scope>NUCLEOTIDE SEQUENCE [LARGE SCALE GENOMIC DNA]</scope>
    <source>
        <strain evidence="1">SpSt-289</strain>
    </source>
</reference>
<evidence type="ECO:0000313" key="1">
    <source>
        <dbReference type="EMBL" id="HDX31546.1"/>
    </source>
</evidence>
<dbReference type="AlphaFoldDB" id="A0A7C1JK33"/>
<gene>
    <name evidence="1" type="ORF">ENQ20_08620</name>
</gene>